<reference evidence="2" key="1">
    <citation type="journal article" date="2015" name="Nature">
        <title>Complex archaea that bridge the gap between prokaryotes and eukaryotes.</title>
        <authorList>
            <person name="Spang A."/>
            <person name="Saw J.H."/>
            <person name="Jorgensen S.L."/>
            <person name="Zaremba-Niedzwiedzka K."/>
            <person name="Martijn J."/>
            <person name="Lind A.E."/>
            <person name="van Eijk R."/>
            <person name="Schleper C."/>
            <person name="Guy L."/>
            <person name="Ettema T.J."/>
        </authorList>
    </citation>
    <scope>NUCLEOTIDE SEQUENCE</scope>
</reference>
<comment type="caution">
    <text evidence="2">The sequence shown here is derived from an EMBL/GenBank/DDBJ whole genome shotgun (WGS) entry which is preliminary data.</text>
</comment>
<proteinExistence type="predicted"/>
<accession>A0A0F9RWB7</accession>
<dbReference type="InterPro" id="IPR027417">
    <property type="entry name" value="P-loop_NTPase"/>
</dbReference>
<dbReference type="AlphaFoldDB" id="A0A0F9RWB7"/>
<name>A0A0F9RWB7_9ZZZZ</name>
<protein>
    <recommendedName>
        <fullName evidence="3">Terminase large subunit gp17-like C-terminal domain-containing protein</fullName>
    </recommendedName>
</protein>
<evidence type="ECO:0000256" key="1">
    <source>
        <dbReference type="SAM" id="MobiDB-lite"/>
    </source>
</evidence>
<feature type="region of interest" description="Disordered" evidence="1">
    <location>
        <begin position="499"/>
        <end position="542"/>
    </location>
</feature>
<dbReference type="EMBL" id="LAZR01000685">
    <property type="protein sequence ID" value="KKN60740.1"/>
    <property type="molecule type" value="Genomic_DNA"/>
</dbReference>
<evidence type="ECO:0000313" key="2">
    <source>
        <dbReference type="EMBL" id="KKN60740.1"/>
    </source>
</evidence>
<evidence type="ECO:0008006" key="3">
    <source>
        <dbReference type="Google" id="ProtNLM"/>
    </source>
</evidence>
<organism evidence="2">
    <name type="scientific">marine sediment metagenome</name>
    <dbReference type="NCBI Taxonomy" id="412755"/>
    <lineage>
        <taxon>unclassified sequences</taxon>
        <taxon>metagenomes</taxon>
        <taxon>ecological metagenomes</taxon>
    </lineage>
</organism>
<sequence length="542" mass="60352">MTTTYPSPDMLARLSLAAEEMELRKQQRAPPDEADIEAWLQILFPTYVSGSFAPHHSELWEWVTALKVGIRPHPFVAIWPRGGAKSTSAELACCTVAARGTRRYALYVSETQDRADDHVQNVAAMLEEESFTAAYPEAGARALSRYGHSKGWRRNRIRTMSGFTVDAIGLDVAARGLKIEADRPDLFILDDLDNEQDSLAIIEKKLRTLTHAILAAGSSDAATLAVQNKVHAQSIFARLADGRADFLNDRIVSGPHPALKNAVAEERNGRYVIIQGEPTWDAMDLARCQQIMDDIGFTAFMVELQHKVSERKGGMYDHIKFAHCTWDDVPDLVRIVAWVDPAVTDTDQSDSQGIQVDGIAADGKIYRLYSYENRTSPQNAIEHALRKAVELGADTLGVETDQGGDTWRTVYEKAVERLEVLQPPVFAAAKAGAGHGSKAHRSSFMLADYERGNIIHVYGTHEILEDALKRFPKFKPYDLVDAAYWAWYDVRRGSFGLPDQVASPGRMGRRRNQQQYPEDEWSGGSGNGSRLSGRPLRSGRRR</sequence>
<dbReference type="Gene3D" id="3.40.50.300">
    <property type="entry name" value="P-loop containing nucleotide triphosphate hydrolases"/>
    <property type="match status" value="1"/>
</dbReference>
<gene>
    <name evidence="2" type="ORF">LCGC14_0529390</name>
</gene>